<keyword evidence="1" id="KW-1133">Transmembrane helix</keyword>
<dbReference type="EMBL" id="JACCFY010000001">
    <property type="protein sequence ID" value="NYJ78512.1"/>
    <property type="molecule type" value="Genomic_DNA"/>
</dbReference>
<dbReference type="Proteomes" id="UP000535437">
    <property type="component" value="Unassembled WGS sequence"/>
</dbReference>
<dbReference type="RefSeq" id="WP_179541847.1">
    <property type="nucleotide sequence ID" value="NZ_BAAALL010000005.1"/>
</dbReference>
<keyword evidence="1" id="KW-0812">Transmembrane</keyword>
<dbReference type="AlphaFoldDB" id="A0A7Z0GM42"/>
<evidence type="ECO:0000313" key="3">
    <source>
        <dbReference type="Proteomes" id="UP000535437"/>
    </source>
</evidence>
<accession>A0A7Z0GM42</accession>
<feature type="transmembrane region" description="Helical" evidence="1">
    <location>
        <begin position="127"/>
        <end position="146"/>
    </location>
</feature>
<evidence type="ECO:0000313" key="2">
    <source>
        <dbReference type="EMBL" id="NYJ78512.1"/>
    </source>
</evidence>
<comment type="caution">
    <text evidence="2">The sequence shown here is derived from an EMBL/GenBank/DDBJ whole genome shotgun (WGS) entry which is preliminary data.</text>
</comment>
<evidence type="ECO:0000256" key="1">
    <source>
        <dbReference type="SAM" id="Phobius"/>
    </source>
</evidence>
<proteinExistence type="predicted"/>
<organism evidence="2 3">
    <name type="scientific">Nesterenkonia xinjiangensis</name>
    <dbReference type="NCBI Taxonomy" id="225327"/>
    <lineage>
        <taxon>Bacteria</taxon>
        <taxon>Bacillati</taxon>
        <taxon>Actinomycetota</taxon>
        <taxon>Actinomycetes</taxon>
        <taxon>Micrococcales</taxon>
        <taxon>Micrococcaceae</taxon>
        <taxon>Nesterenkonia</taxon>
    </lineage>
</organism>
<feature type="transmembrane region" description="Helical" evidence="1">
    <location>
        <begin position="68"/>
        <end position="89"/>
    </location>
</feature>
<feature type="transmembrane region" description="Helical" evidence="1">
    <location>
        <begin position="101"/>
        <end position="121"/>
    </location>
</feature>
<name>A0A7Z0GM42_9MICC</name>
<gene>
    <name evidence="2" type="ORF">HNR09_001923</name>
</gene>
<sequence>MDRPATQTTVQPSGCPRRSPQGLAVGVALTCRWLFTGAVVVQTLMVLVQPFLAGGSLDGHAAALTAHAIIGGLLVPASMALVILGVLWWRPGGGTVWGPSLALLLVVMVIGQVALGHLHLLSVHVPLGAVILLVTCLLCLLALRGVSGRRAARTRSGLQAEGVR</sequence>
<keyword evidence="3" id="KW-1185">Reference proteome</keyword>
<protein>
    <submittedName>
        <fullName evidence="2">Uncharacterized protein</fullName>
    </submittedName>
</protein>
<feature type="transmembrane region" description="Helical" evidence="1">
    <location>
        <begin position="23"/>
        <end position="48"/>
    </location>
</feature>
<keyword evidence="1" id="KW-0472">Membrane</keyword>
<reference evidence="2 3" key="1">
    <citation type="submission" date="2020-07" db="EMBL/GenBank/DDBJ databases">
        <title>Sequencing the genomes of 1000 actinobacteria strains.</title>
        <authorList>
            <person name="Klenk H.-P."/>
        </authorList>
    </citation>
    <scope>NUCLEOTIDE SEQUENCE [LARGE SCALE GENOMIC DNA]</scope>
    <source>
        <strain evidence="2 3">DSM 15475</strain>
    </source>
</reference>